<dbReference type="OrthoDB" id="1098796at2759"/>
<protein>
    <submittedName>
        <fullName evidence="2">Uncharacterized protein</fullName>
    </submittedName>
</protein>
<dbReference type="InterPro" id="IPR034577">
    <property type="entry name" value="NIMIN-2"/>
</dbReference>
<dbReference type="KEGG" id="egt:105976278"/>
<feature type="region of interest" description="Disordered" evidence="1">
    <location>
        <begin position="1"/>
        <end position="44"/>
    </location>
</feature>
<sequence>MERESTERKRKRGEKVEAVRRRSKGKAELAPPPPPPPPPTEEEVDEFFIILRRVRVAVKYFANRSSDSESGANGLKEDASAFDAAAAAGKRVDNFALDLNVVP</sequence>
<gene>
    <name evidence="2" type="ORF">MIMGU_mgv1a016877mg</name>
</gene>
<proteinExistence type="predicted"/>
<evidence type="ECO:0000313" key="2">
    <source>
        <dbReference type="EMBL" id="EYU21082.1"/>
    </source>
</evidence>
<dbReference type="AlphaFoldDB" id="A0A022PXJ7"/>
<evidence type="ECO:0000313" key="3">
    <source>
        <dbReference type="Proteomes" id="UP000030748"/>
    </source>
</evidence>
<dbReference type="PhylomeDB" id="A0A022PXJ7"/>
<reference evidence="2 3" key="1">
    <citation type="journal article" date="2013" name="Proc. Natl. Acad. Sci. U.S.A.">
        <title>Fine-scale variation in meiotic recombination in Mimulus inferred from population shotgun sequencing.</title>
        <authorList>
            <person name="Hellsten U."/>
            <person name="Wright K.M."/>
            <person name="Jenkins J."/>
            <person name="Shu S."/>
            <person name="Yuan Y."/>
            <person name="Wessler S.R."/>
            <person name="Schmutz J."/>
            <person name="Willis J.H."/>
            <person name="Rokhsar D.S."/>
        </authorList>
    </citation>
    <scope>NUCLEOTIDE SEQUENCE [LARGE SCALE GENOMIC DNA]</scope>
    <source>
        <strain evidence="3">cv. DUN x IM62</strain>
    </source>
</reference>
<dbReference type="EMBL" id="KI632232">
    <property type="protein sequence ID" value="EYU21082.1"/>
    <property type="molecule type" value="Genomic_DNA"/>
</dbReference>
<dbReference type="Proteomes" id="UP000030748">
    <property type="component" value="Unassembled WGS sequence"/>
</dbReference>
<feature type="compositionally biased region" description="Pro residues" evidence="1">
    <location>
        <begin position="30"/>
        <end position="39"/>
    </location>
</feature>
<accession>A0A022PXJ7</accession>
<dbReference type="GO" id="GO:0010112">
    <property type="term" value="P:regulation of systemic acquired resistance"/>
    <property type="evidence" value="ECO:0007669"/>
    <property type="project" value="InterPro"/>
</dbReference>
<name>A0A022PXJ7_ERYGU</name>
<keyword evidence="3" id="KW-1185">Reference proteome</keyword>
<evidence type="ECO:0000256" key="1">
    <source>
        <dbReference type="SAM" id="MobiDB-lite"/>
    </source>
</evidence>
<dbReference type="PANTHER" id="PTHR35735:SF5">
    <property type="entry name" value="PROTEIN NIM1-INTERACTING 2"/>
    <property type="match status" value="1"/>
</dbReference>
<organism evidence="2 3">
    <name type="scientific">Erythranthe guttata</name>
    <name type="common">Yellow monkey flower</name>
    <name type="synonym">Mimulus guttatus</name>
    <dbReference type="NCBI Taxonomy" id="4155"/>
    <lineage>
        <taxon>Eukaryota</taxon>
        <taxon>Viridiplantae</taxon>
        <taxon>Streptophyta</taxon>
        <taxon>Embryophyta</taxon>
        <taxon>Tracheophyta</taxon>
        <taxon>Spermatophyta</taxon>
        <taxon>Magnoliopsida</taxon>
        <taxon>eudicotyledons</taxon>
        <taxon>Gunneridae</taxon>
        <taxon>Pentapetalae</taxon>
        <taxon>asterids</taxon>
        <taxon>lamiids</taxon>
        <taxon>Lamiales</taxon>
        <taxon>Phrymaceae</taxon>
        <taxon>Erythranthe</taxon>
    </lineage>
</organism>
<dbReference type="PANTHER" id="PTHR35735">
    <property type="entry name" value="PROTEIN NIM1-INTERACTING 2"/>
    <property type="match status" value="1"/>
</dbReference>